<dbReference type="EMBL" id="AEVS01000061">
    <property type="protein sequence ID" value="EGA65783.1"/>
    <property type="molecule type" value="Genomic_DNA"/>
</dbReference>
<dbReference type="PROSITE" id="PS51257">
    <property type="entry name" value="PROKAR_LIPOPROTEIN"/>
    <property type="match status" value="1"/>
</dbReference>
<organism evidence="1 2">
    <name type="scientific">Vibrio brasiliensis LMG 20546</name>
    <dbReference type="NCBI Taxonomy" id="945543"/>
    <lineage>
        <taxon>Bacteria</taxon>
        <taxon>Pseudomonadati</taxon>
        <taxon>Pseudomonadota</taxon>
        <taxon>Gammaproteobacteria</taxon>
        <taxon>Vibrionales</taxon>
        <taxon>Vibrionaceae</taxon>
        <taxon>Vibrio</taxon>
        <taxon>Vibrio oreintalis group</taxon>
    </lineage>
</organism>
<dbReference type="Proteomes" id="UP000004371">
    <property type="component" value="Unassembled WGS sequence"/>
</dbReference>
<dbReference type="RefSeq" id="WP_006879338.1">
    <property type="nucleotide sequence ID" value="NZ_AEVS01000061.1"/>
</dbReference>
<gene>
    <name evidence="1" type="ORF">VIBR0546_13545</name>
</gene>
<name>E8LU30_9VIBR</name>
<sequence>MNRIWLVAILSTLLAGCVLYPTTREYYKPVLKQGQTEVASRSCGYHKAKHDGIAQNYSEHLVSVYPSSDTDNSISIVAVLETKVEQNKLVHAEVVTESGALMSGPSQFQLTSKYYDGQGIYRSWFEAKYPPLKAKPEQLTILVTDEDGKSLEFNFEHTSQSDIYYSSINC</sequence>
<dbReference type="OrthoDB" id="5872230at2"/>
<evidence type="ECO:0008006" key="3">
    <source>
        <dbReference type="Google" id="ProtNLM"/>
    </source>
</evidence>
<evidence type="ECO:0000313" key="2">
    <source>
        <dbReference type="Proteomes" id="UP000004371"/>
    </source>
</evidence>
<comment type="caution">
    <text evidence="1">The sequence shown here is derived from an EMBL/GenBank/DDBJ whole genome shotgun (WGS) entry which is preliminary data.</text>
</comment>
<keyword evidence="2" id="KW-1185">Reference proteome</keyword>
<reference evidence="1 2" key="1">
    <citation type="journal article" date="2012" name="Int. J. Syst. Evol. Microbiol.">
        <title>Vibrio caribbeanicus sp. nov., isolated from the marine sponge Scleritoderma cyanea.</title>
        <authorList>
            <person name="Hoffmann M."/>
            <person name="Monday S.R."/>
            <person name="Allard M.W."/>
            <person name="Strain E.A."/>
            <person name="Whittaker P."/>
            <person name="Naum M."/>
            <person name="McCarthy P.J."/>
            <person name="Lopez J.V."/>
            <person name="Fischer M."/>
            <person name="Brown E.W."/>
        </authorList>
    </citation>
    <scope>NUCLEOTIDE SEQUENCE [LARGE SCALE GENOMIC DNA]</scope>
    <source>
        <strain evidence="1 2">LMG 20546</strain>
    </source>
</reference>
<proteinExistence type="predicted"/>
<protein>
    <recommendedName>
        <fullName evidence="3">Lipoprotein</fullName>
    </recommendedName>
</protein>
<accession>E8LU30</accession>
<dbReference type="AlphaFoldDB" id="E8LU30"/>
<dbReference type="eggNOG" id="ENOG5031NV8">
    <property type="taxonomic scope" value="Bacteria"/>
</dbReference>
<evidence type="ECO:0000313" key="1">
    <source>
        <dbReference type="EMBL" id="EGA65783.1"/>
    </source>
</evidence>